<comment type="caution">
    <text evidence="1">The sequence shown here is derived from an EMBL/GenBank/DDBJ whole genome shotgun (WGS) entry which is preliminary data.</text>
</comment>
<protein>
    <submittedName>
        <fullName evidence="1">Uncharacterized protein</fullName>
    </submittedName>
</protein>
<gene>
    <name evidence="1" type="ORF">LTS18_013028</name>
</gene>
<keyword evidence="2" id="KW-1185">Reference proteome</keyword>
<evidence type="ECO:0000313" key="2">
    <source>
        <dbReference type="Proteomes" id="UP001186974"/>
    </source>
</evidence>
<organism evidence="1 2">
    <name type="scientific">Coniosporium uncinatum</name>
    <dbReference type="NCBI Taxonomy" id="93489"/>
    <lineage>
        <taxon>Eukaryota</taxon>
        <taxon>Fungi</taxon>
        <taxon>Dikarya</taxon>
        <taxon>Ascomycota</taxon>
        <taxon>Pezizomycotina</taxon>
        <taxon>Dothideomycetes</taxon>
        <taxon>Dothideomycetes incertae sedis</taxon>
        <taxon>Coniosporium</taxon>
    </lineage>
</organism>
<reference evidence="1" key="1">
    <citation type="submission" date="2024-09" db="EMBL/GenBank/DDBJ databases">
        <title>Black Yeasts Isolated from many extreme environments.</title>
        <authorList>
            <person name="Coleine C."/>
            <person name="Stajich J.E."/>
            <person name="Selbmann L."/>
        </authorList>
    </citation>
    <scope>NUCLEOTIDE SEQUENCE</scope>
    <source>
        <strain evidence="1">CCFEE 5737</strain>
    </source>
</reference>
<sequence>MVGTRTMATVSDVPEFDPQRYPPFPSDIPTAPIKKISLAKLLSKDTAEIDALFEACKTYGFFYLSTRDHPQGEALEQGSLNMARIAEETFKLPLEEKKRCSMQNTGTIFGYKHAGGSKTDATGTLDTAEFMNTAKDSIINNASWPIPSTVKSNQDLFEPFVTTAHKTGLGILKLIGEKLGLPEEEVTNRHRITQSSGDQVRMTRSPPLSAAAALEKQIATPAHTDFGSITLLFNWLGGLQIWEPEDPDGSKFWSSSRHSEKGEWKYVRPVPGYAICNLGDAMTRFSNGVLNSGKHRVLPAPGPQGEFVRYSIVYFVRPEDAVPLQVLKAEGIPPYEGKEDEVVKTAGEHIVERARGLGVDTGNAKAVRSDV</sequence>
<name>A0ACC3DVX8_9PEZI</name>
<dbReference type="EMBL" id="JAWDJW010000398">
    <property type="protein sequence ID" value="KAK3080794.1"/>
    <property type="molecule type" value="Genomic_DNA"/>
</dbReference>
<evidence type="ECO:0000313" key="1">
    <source>
        <dbReference type="EMBL" id="KAK3080794.1"/>
    </source>
</evidence>
<proteinExistence type="predicted"/>
<dbReference type="Proteomes" id="UP001186974">
    <property type="component" value="Unassembled WGS sequence"/>
</dbReference>
<accession>A0ACC3DVX8</accession>